<proteinExistence type="inferred from homology"/>
<dbReference type="SMART" id="SM00642">
    <property type="entry name" value="Aamy"/>
    <property type="match status" value="1"/>
</dbReference>
<dbReference type="EMBL" id="JAVDPW010000005">
    <property type="protein sequence ID" value="MDR6290736.1"/>
    <property type="molecule type" value="Genomic_DNA"/>
</dbReference>
<evidence type="ECO:0000256" key="4">
    <source>
        <dbReference type="ARBA" id="ARBA00023277"/>
    </source>
</evidence>
<name>A0ABU1JQ41_9PROT</name>
<accession>A0ABU1JQ41</accession>
<gene>
    <name evidence="6" type="primary">glgE</name>
    <name evidence="8" type="ORF">E9232_003262</name>
</gene>
<dbReference type="RefSeq" id="WP_309795380.1">
    <property type="nucleotide sequence ID" value="NZ_JAVDPW010000005.1"/>
</dbReference>
<dbReference type="SUPFAM" id="SSF51445">
    <property type="entry name" value="(Trans)glycosidases"/>
    <property type="match status" value="1"/>
</dbReference>
<comment type="function">
    <text evidence="6">Maltosyltransferase that uses maltose 1-phosphate (M1P) as the sugar donor to elongate linear or branched alpha-(1-&gt;4)-glucans. Is involved in a branched alpha-glucan biosynthetic pathway from trehalose, together with TreS, Mak and GlgB.</text>
</comment>
<comment type="caution">
    <text evidence="8">The sequence shown here is derived from an EMBL/GenBank/DDBJ whole genome shotgun (WGS) entry which is preliminary data.</text>
</comment>
<sequence length="1020" mass="111665">MGFGHVVFPVSGESLKTLSQAGEAVLGPIAEICRRHQLRIILDLVSAPPAGIAADDAVPDPRRVPTPDRQTAFDPQAAVDLPLDLAALVGAGISGFAVSVGEEAPRWADVIARTRSSGGECRFLAWTDVGADQAAIRDAGFDACLGPAGALEAWQGDAHAQAEPTRLPTMAYPERPFGPRLAGRIRHTPLLRRASLRALRLAAAAGDGLLVPMGFEVAAREPAHRGPAADAVSEFRWAQQTAPFDLSDEIAATMATPHGGAGGSMATRVLSGPGEPVLALFRTAIPASETGDLILVNENLRQPARVLPSPILRGIGGEFGPFTAKPPDAAPGLDGARPITLDAGETRVLTARRAAPVAASVARLPEQALERAVRAPRLAIEAVTPTAGEPRFPVKRIAGEAVRVEADVIADGHDVTAVALLWRPADERAWREQRMAPLGNDRWAAEFPLERIGRYVFAVEAWRDVFGTFLYELRKKHAARLDLSVEIEEGRLLVEQARGAARGSVRAELDALLARIAATATGRLDLLLAPETAALMASADQRPFAVRQDPAQPVDAERRAAGFASWYELFPRSQSREPGRHGTFDDVITRLPAIRAMGFDVLYFPPIHPIGRKNRKGRNNSLTPGPDDPGSPYAIGAAEGGHDAIHPELGTIADFRRLRDAAAEHGLELALDFAIQCAPDHPWLRDHPGWFGWRPDGSIRYAENPPKKYEDIVNVDFYADDAMPALWRTLRDIVAFWVGEGVRLFRVDNPHTKPFPFWEWLIADIRGRDPGVVFLAEAFTRPKVMYRLAKVGFSQSYTYFTWRNTKAELTSYLTELTTAAPRDFFRPHFFVNTPDINPLFLQTSGRPGFLIRAALATTLSGLWGMYNGFELCEAQAVPGKEEYLDSEKYQLRAWDLDRPGNIVAEITRLNRIRHANPALQSHLGLTFYKASNDSILYFAKATPDRGNTVLVAINLDPHRAQDADIEIPLWEWGLPDDAVMAAEDLMRGERFAWHGKVQHIRLDPADSPFAIWRIQPAQEV</sequence>
<keyword evidence="9" id="KW-1185">Reference proteome</keyword>
<feature type="active site" description="Nucleophile" evidence="6">
    <location>
        <position position="748"/>
    </location>
</feature>
<feature type="active site" description="Proton donor" evidence="6">
    <location>
        <position position="777"/>
    </location>
</feature>
<dbReference type="Gene3D" id="3.20.20.80">
    <property type="entry name" value="Glycosidases"/>
    <property type="match status" value="1"/>
</dbReference>
<dbReference type="HAMAP" id="MF_02124">
    <property type="entry name" value="GlgE"/>
    <property type="match status" value="1"/>
</dbReference>
<comment type="subunit">
    <text evidence="1 6">Homodimer.</text>
</comment>
<dbReference type="InterPro" id="IPR013780">
    <property type="entry name" value="Glyco_hydro_b"/>
</dbReference>
<evidence type="ECO:0000313" key="8">
    <source>
        <dbReference type="EMBL" id="MDR6290736.1"/>
    </source>
</evidence>
<keyword evidence="4 6" id="KW-0119">Carbohydrate metabolism</keyword>
<feature type="binding site" evidence="6">
    <location>
        <begin position="888"/>
        <end position="889"/>
    </location>
    <ligand>
        <name>alpha-maltose 1-phosphate</name>
        <dbReference type="ChEBI" id="CHEBI:63576"/>
    </ligand>
</feature>
<evidence type="ECO:0000256" key="6">
    <source>
        <dbReference type="HAMAP-Rule" id="MF_02124"/>
    </source>
</evidence>
<dbReference type="InterPro" id="IPR021828">
    <property type="entry name" value="GlgE_dom_N/S"/>
</dbReference>
<dbReference type="CDD" id="cd11344">
    <property type="entry name" value="AmyAc_GlgE_like"/>
    <property type="match status" value="1"/>
</dbReference>
<protein>
    <recommendedName>
        <fullName evidence="6">Alpha-1,4-glucan:maltose-1-phosphate maltosyltransferase</fullName>
        <shortName evidence="6">GMPMT</shortName>
        <ecNumber evidence="6">2.4.99.16</ecNumber>
    </recommendedName>
    <alternativeName>
        <fullName evidence="6">(1-&gt;4)-alpha-D-glucan:maltose-1-phosphate alpha-D-maltosyltransferase</fullName>
    </alternativeName>
</protein>
<evidence type="ECO:0000256" key="2">
    <source>
        <dbReference type="ARBA" id="ARBA00022676"/>
    </source>
</evidence>
<feature type="binding site" evidence="6">
    <location>
        <position position="676"/>
    </location>
    <ligand>
        <name>alpha-maltose 1-phosphate</name>
        <dbReference type="ChEBI" id="CHEBI:63576"/>
    </ligand>
</feature>
<dbReference type="InterPro" id="IPR049171">
    <property type="entry name" value="GLGE_C"/>
</dbReference>
<organism evidence="8 9">
    <name type="scientific">Inquilinus ginsengisoli</name>
    <dbReference type="NCBI Taxonomy" id="363840"/>
    <lineage>
        <taxon>Bacteria</taxon>
        <taxon>Pseudomonadati</taxon>
        <taxon>Pseudomonadota</taxon>
        <taxon>Alphaproteobacteria</taxon>
        <taxon>Rhodospirillales</taxon>
        <taxon>Rhodospirillaceae</taxon>
        <taxon>Inquilinus</taxon>
    </lineage>
</organism>
<dbReference type="GO" id="GO:0016757">
    <property type="term" value="F:glycosyltransferase activity"/>
    <property type="evidence" value="ECO:0007669"/>
    <property type="project" value="UniProtKB-KW"/>
</dbReference>
<comment type="catalytic activity">
    <reaction evidence="5 6">
        <text>alpha-maltose 1-phosphate + [(1-&gt;4)-alpha-D-glucosyl](n) = [(1-&gt;4)-alpha-D-glucosyl](n+2) + phosphate</text>
        <dbReference type="Rhea" id="RHEA:42692"/>
        <dbReference type="Rhea" id="RHEA-COMP:9584"/>
        <dbReference type="Rhea" id="RHEA-COMP:10183"/>
        <dbReference type="ChEBI" id="CHEBI:15444"/>
        <dbReference type="ChEBI" id="CHEBI:43474"/>
        <dbReference type="ChEBI" id="CHEBI:63576"/>
        <dbReference type="EC" id="2.4.99.16"/>
    </reaction>
</comment>
<feature type="binding site" evidence="6">
    <location>
        <position position="616"/>
    </location>
    <ligand>
        <name>alpha-maltose 1-phosphate</name>
        <dbReference type="ChEBI" id="CHEBI:63576"/>
    </ligand>
</feature>
<keyword evidence="3 6" id="KW-0808">Transferase</keyword>
<keyword evidence="2 6" id="KW-0328">Glycosyltransferase</keyword>
<dbReference type="Gene3D" id="1.20.58.80">
    <property type="entry name" value="Phosphotransferase system, lactose/cellobiose-type IIA subunit"/>
    <property type="match status" value="1"/>
</dbReference>
<feature type="site" description="Transition state stabilizer" evidence="6">
    <location>
        <position position="835"/>
    </location>
</feature>
<reference evidence="8 9" key="1">
    <citation type="submission" date="2023-07" db="EMBL/GenBank/DDBJ databases">
        <title>Sorghum-associated microbial communities from plants grown in Nebraska, USA.</title>
        <authorList>
            <person name="Schachtman D."/>
        </authorList>
    </citation>
    <scope>NUCLEOTIDE SEQUENCE [LARGE SCALE GENOMIC DNA]</scope>
    <source>
        <strain evidence="8 9">584</strain>
    </source>
</reference>
<dbReference type="Gene3D" id="2.60.40.10">
    <property type="entry name" value="Immunoglobulins"/>
    <property type="match status" value="1"/>
</dbReference>
<evidence type="ECO:0000256" key="5">
    <source>
        <dbReference type="ARBA" id="ARBA00048735"/>
    </source>
</evidence>
<feature type="binding site" evidence="6">
    <location>
        <position position="711"/>
    </location>
    <ligand>
        <name>alpha-maltose 1-phosphate</name>
        <dbReference type="ChEBI" id="CHEBI:63576"/>
    </ligand>
</feature>
<dbReference type="Pfam" id="PF21702">
    <property type="entry name" value="GLGE_C"/>
    <property type="match status" value="1"/>
</dbReference>
<dbReference type="Pfam" id="PF11896">
    <property type="entry name" value="GlgE_dom_N_S"/>
    <property type="match status" value="1"/>
</dbReference>
<dbReference type="InterPro" id="IPR006047">
    <property type="entry name" value="GH13_cat_dom"/>
</dbReference>
<evidence type="ECO:0000313" key="9">
    <source>
        <dbReference type="Proteomes" id="UP001262410"/>
    </source>
</evidence>
<feature type="binding site" evidence="6">
    <location>
        <position position="749"/>
    </location>
    <ligand>
        <name>alpha-maltose 1-phosphate</name>
        <dbReference type="ChEBI" id="CHEBI:63576"/>
    </ligand>
</feature>
<dbReference type="InterPro" id="IPR026585">
    <property type="entry name" value="GlgE"/>
</dbReference>
<dbReference type="InterPro" id="IPR017853">
    <property type="entry name" value="GH"/>
</dbReference>
<dbReference type="PANTHER" id="PTHR47786:SF2">
    <property type="entry name" value="GLYCOSYL HYDROLASE FAMILY 13 CATALYTIC DOMAIN-CONTAINING PROTEIN"/>
    <property type="match status" value="1"/>
</dbReference>
<evidence type="ECO:0000256" key="1">
    <source>
        <dbReference type="ARBA" id="ARBA00011738"/>
    </source>
</evidence>
<evidence type="ECO:0000259" key="7">
    <source>
        <dbReference type="SMART" id="SM00642"/>
    </source>
</evidence>
<feature type="domain" description="Glycosyl hydrolase family 13 catalytic" evidence="7">
    <location>
        <begin position="568"/>
        <end position="913"/>
    </location>
</feature>
<dbReference type="InterPro" id="IPR013783">
    <property type="entry name" value="Ig-like_fold"/>
</dbReference>
<dbReference type="PANTHER" id="PTHR47786">
    <property type="entry name" value="ALPHA-1,4-GLUCAN:MALTOSE-1-PHOSPHATE MALTOSYLTRANSFERASE"/>
    <property type="match status" value="1"/>
</dbReference>
<comment type="similarity">
    <text evidence="6">Belongs to the glycosyl hydrolase 13 family. GlgE subfamily.</text>
</comment>
<dbReference type="Gene3D" id="2.60.40.1180">
    <property type="entry name" value="Golgi alpha-mannosidase II"/>
    <property type="match status" value="1"/>
</dbReference>
<evidence type="ECO:0000256" key="3">
    <source>
        <dbReference type="ARBA" id="ARBA00022679"/>
    </source>
</evidence>
<dbReference type="Proteomes" id="UP001262410">
    <property type="component" value="Unassembled WGS sequence"/>
</dbReference>
<dbReference type="EC" id="2.4.99.16" evidence="6"/>